<dbReference type="InterPro" id="IPR025049">
    <property type="entry name" value="Mfa-like_1"/>
</dbReference>
<organism evidence="1 2">
    <name type="scientific">Bacteroides clarus</name>
    <dbReference type="NCBI Taxonomy" id="626929"/>
    <lineage>
        <taxon>Bacteria</taxon>
        <taxon>Pseudomonadati</taxon>
        <taxon>Bacteroidota</taxon>
        <taxon>Bacteroidia</taxon>
        <taxon>Bacteroidales</taxon>
        <taxon>Bacteroidaceae</taxon>
        <taxon>Bacteroides</taxon>
    </lineage>
</organism>
<dbReference type="CDD" id="cd13121">
    <property type="entry name" value="BF2867_like_C"/>
    <property type="match status" value="1"/>
</dbReference>
<dbReference type="RefSeq" id="WP_087426756.1">
    <property type="nucleotide sequence ID" value="NZ_CAMMFP010000018.1"/>
</dbReference>
<dbReference type="Gene3D" id="2.60.40.2620">
    <property type="entry name" value="Fimbrillin-like"/>
    <property type="match status" value="1"/>
</dbReference>
<comment type="caution">
    <text evidence="1">The sequence shown here is derived from an EMBL/GenBank/DDBJ whole genome shotgun (WGS) entry which is preliminary data.</text>
</comment>
<dbReference type="Pfam" id="PF13149">
    <property type="entry name" value="Mfa_like_1"/>
    <property type="match status" value="1"/>
</dbReference>
<dbReference type="PROSITE" id="PS51257">
    <property type="entry name" value="PROKAR_LIPOPROTEIN"/>
    <property type="match status" value="1"/>
</dbReference>
<dbReference type="InterPro" id="IPR042278">
    <property type="entry name" value="Mfa-like_1_N"/>
</dbReference>
<accession>A0A1Y3YWC8</accession>
<dbReference type="Proteomes" id="UP000195386">
    <property type="component" value="Unassembled WGS sequence"/>
</dbReference>
<protein>
    <recommendedName>
        <fullName evidence="3">Fimbrillin family protein</fullName>
    </recommendedName>
</protein>
<sequence length="556" mass="59722">MKMKKILLTSAVAVALLSGCNNDYDGQDIAGSKLIVSASIDQVNTRVSDDGIAWTVGDAIGVSDNLSNPNLNIKYVAGSVTGEFSSTTGIYILGNDEVEYTAYYPYTGNENISAGVLDFKIIDEAGKYVGHNAIDFMYAKATASRNNPNVAFKFKHQMSKVSLNIANGGAAETKAETSISYTLQGVIIDGTFDTATGEVKPGSTKGSVKVETTLGTTSSIILPPVVAESEAEPIQLVIEVGDKIYAGSLKPALNSSQEYQYTVDLSKTESGEKLQIDSPTIDGWTPNVEGNIGVEEEVNYNPTLEIGDFLCKDGTTIDKDYNLEQLDEAVKASIIGVVYYVGNPQPSVLYNGTYTETQDVLKRECPSCVNGLAIALNNAISKSGAVSGRFGSTKSDYKEWLNTQDYASGYIDATLSINNVPTKIVGYNNTKVTELAADNVGGLGTDFVDFLNTYRTTVVIEEGKTSGWYLPSYEELNIIENNYAVISASITKIGGSLLQYSDYDAVASDRFYWTSDFRGSSNAWISPLCAVAEGTNLFIGRVSNGTKGFFRFAVAF</sequence>
<evidence type="ECO:0000313" key="1">
    <source>
        <dbReference type="EMBL" id="OUN99797.1"/>
    </source>
</evidence>
<reference evidence="2" key="1">
    <citation type="submission" date="2017-04" db="EMBL/GenBank/DDBJ databases">
        <title>Function of individual gut microbiota members based on whole genome sequencing of pure cultures obtained from chicken caecum.</title>
        <authorList>
            <person name="Medvecky M."/>
            <person name="Cejkova D."/>
            <person name="Polansky O."/>
            <person name="Karasova D."/>
            <person name="Kubasova T."/>
            <person name="Cizek A."/>
            <person name="Rychlik I."/>
        </authorList>
    </citation>
    <scope>NUCLEOTIDE SEQUENCE [LARGE SCALE GENOMIC DNA]</scope>
    <source>
        <strain evidence="2">An43</strain>
    </source>
</reference>
<proteinExistence type="predicted"/>
<name>A0A1Y3YWC8_9BACE</name>
<evidence type="ECO:0008006" key="3">
    <source>
        <dbReference type="Google" id="ProtNLM"/>
    </source>
</evidence>
<dbReference type="Gene3D" id="2.60.40.2630">
    <property type="match status" value="1"/>
</dbReference>
<dbReference type="EMBL" id="NFII01000018">
    <property type="protein sequence ID" value="OUN99797.1"/>
    <property type="molecule type" value="Genomic_DNA"/>
</dbReference>
<gene>
    <name evidence="1" type="ORF">B5F97_15110</name>
</gene>
<dbReference type="AlphaFoldDB" id="A0A1Y3YWC8"/>
<dbReference type="CDD" id="cd13120">
    <property type="entry name" value="BF2867_like_N"/>
    <property type="match status" value="1"/>
</dbReference>
<evidence type="ECO:0000313" key="2">
    <source>
        <dbReference type="Proteomes" id="UP000195386"/>
    </source>
</evidence>